<evidence type="ECO:0000313" key="4">
    <source>
        <dbReference type="EMBL" id="CAD8256493.1"/>
    </source>
</evidence>
<proteinExistence type="predicted"/>
<feature type="compositionally biased region" description="Basic and acidic residues" evidence="1">
    <location>
        <begin position="320"/>
        <end position="330"/>
    </location>
</feature>
<evidence type="ECO:0000313" key="3">
    <source>
        <dbReference type="EMBL" id="CAD8256492.1"/>
    </source>
</evidence>
<dbReference type="PROSITE" id="PS50096">
    <property type="entry name" value="IQ"/>
    <property type="match status" value="2"/>
</dbReference>
<dbReference type="EMBL" id="HBEA01007791">
    <property type="protein sequence ID" value="CAD8256494.1"/>
    <property type="molecule type" value="Transcribed_RNA"/>
</dbReference>
<sequence>MMPLKKSSMASPTSEKRQSYAVDSSFTSKLLPSGPFEDTRLHIATLKRRKAQNAALVFAQKMERLKRRFSKEAKTIRQLQKQVGLRQELQAEFLLLKGSATAIQAGFRGMKGRQRARAAWKKRYITFTYARLCFVAHRLRRNRAALALQRAFRGKRTRRLVQSALRNARATTLLQRNVRAYLGRQLAFRRRVTRQTSELYVQALVEYAGRHIQIQRLFVHHCALRLQRAWRWKLRQLKGKRRRGRMRKRLQVARSLEADAGKKGDSATSEAIVKSVVRRSVSNLGPLAANFRAPASKASRFPPKKLRTRQASFSPAPEGTRQRISQDETAKLSQPATPQEPSCPDATLLTISEGSHFNAPGKYSYPYRPSSLPSSLRRPSAGVLLRSAREITEF</sequence>
<accession>A0A6U0UCN3</accession>
<feature type="region of interest" description="Disordered" evidence="1">
    <location>
        <begin position="360"/>
        <end position="380"/>
    </location>
</feature>
<name>A0A6U0UCN3_9STRA</name>
<feature type="region of interest" description="Disordered" evidence="1">
    <location>
        <begin position="1"/>
        <end position="20"/>
    </location>
</feature>
<dbReference type="EMBL" id="HBEA01007790">
    <property type="protein sequence ID" value="CAD8256493.1"/>
    <property type="molecule type" value="Transcribed_RNA"/>
</dbReference>
<gene>
    <name evidence="2" type="ORF">PPYR1160_LOCUS5983</name>
    <name evidence="3" type="ORF">PPYR1160_LOCUS5984</name>
    <name evidence="4" type="ORF">PPYR1160_LOCUS5985</name>
    <name evidence="5" type="ORF">PPYR1160_LOCUS5986</name>
</gene>
<evidence type="ECO:0000256" key="1">
    <source>
        <dbReference type="SAM" id="MobiDB-lite"/>
    </source>
</evidence>
<dbReference type="InterPro" id="IPR000048">
    <property type="entry name" value="IQ_motif_EF-hand-BS"/>
</dbReference>
<dbReference type="SMART" id="SM00015">
    <property type="entry name" value="IQ"/>
    <property type="match status" value="3"/>
</dbReference>
<protein>
    <submittedName>
        <fullName evidence="5">Uncharacterized protein</fullName>
    </submittedName>
</protein>
<organism evidence="5">
    <name type="scientific">Pinguiococcus pyrenoidosus</name>
    <dbReference type="NCBI Taxonomy" id="172671"/>
    <lineage>
        <taxon>Eukaryota</taxon>
        <taxon>Sar</taxon>
        <taxon>Stramenopiles</taxon>
        <taxon>Ochrophyta</taxon>
        <taxon>Pinguiophyceae</taxon>
        <taxon>Pinguiochrysidales</taxon>
        <taxon>Pinguiochrysidaceae</taxon>
        <taxon>Pinguiococcus</taxon>
    </lineage>
</organism>
<dbReference type="Pfam" id="PF00612">
    <property type="entry name" value="IQ"/>
    <property type="match status" value="3"/>
</dbReference>
<dbReference type="AlphaFoldDB" id="A0A6U0UCN3"/>
<feature type="compositionally biased region" description="Low complexity" evidence="1">
    <location>
        <begin position="363"/>
        <end position="380"/>
    </location>
</feature>
<evidence type="ECO:0000313" key="5">
    <source>
        <dbReference type="EMBL" id="CAD8256494.1"/>
    </source>
</evidence>
<reference evidence="5" key="1">
    <citation type="submission" date="2021-01" db="EMBL/GenBank/DDBJ databases">
        <authorList>
            <person name="Corre E."/>
            <person name="Pelletier E."/>
            <person name="Niang G."/>
            <person name="Scheremetjew M."/>
            <person name="Finn R."/>
            <person name="Kale V."/>
            <person name="Holt S."/>
            <person name="Cochrane G."/>
            <person name="Meng A."/>
            <person name="Brown T."/>
            <person name="Cohen L."/>
        </authorList>
    </citation>
    <scope>NUCLEOTIDE SEQUENCE</scope>
    <source>
        <strain evidence="5">CCMP2078</strain>
    </source>
</reference>
<evidence type="ECO:0000313" key="2">
    <source>
        <dbReference type="EMBL" id="CAD8256491.1"/>
    </source>
</evidence>
<dbReference type="EMBL" id="HBEA01007788">
    <property type="protein sequence ID" value="CAD8256491.1"/>
    <property type="molecule type" value="Transcribed_RNA"/>
</dbReference>
<feature type="compositionally biased region" description="Polar residues" evidence="1">
    <location>
        <begin position="331"/>
        <end position="340"/>
    </location>
</feature>
<feature type="region of interest" description="Disordered" evidence="1">
    <location>
        <begin position="295"/>
        <end position="345"/>
    </location>
</feature>
<dbReference type="EMBL" id="HBEA01007789">
    <property type="protein sequence ID" value="CAD8256492.1"/>
    <property type="molecule type" value="Transcribed_RNA"/>
</dbReference>